<keyword evidence="1" id="KW-0472">Membrane</keyword>
<dbReference type="Proteomes" id="UP000286288">
    <property type="component" value="Unassembled WGS sequence"/>
</dbReference>
<protein>
    <submittedName>
        <fullName evidence="2">Uncharacterized protein</fullName>
    </submittedName>
</protein>
<name>A0A415EWR5_ENTCA</name>
<evidence type="ECO:0000313" key="2">
    <source>
        <dbReference type="EMBL" id="RHK07759.1"/>
    </source>
</evidence>
<sequence length="67" mass="7943">MIGSFFIQWRKRFVSTLIAAIPVLFFMVKIFNYRHYEPDFIFIIYLVGLFLSAILLIVAVRRLSKKA</sequence>
<feature type="transmembrane region" description="Helical" evidence="1">
    <location>
        <begin position="40"/>
        <end position="60"/>
    </location>
</feature>
<reference evidence="2 3" key="1">
    <citation type="submission" date="2018-08" db="EMBL/GenBank/DDBJ databases">
        <title>A genome reference for cultivated species of the human gut microbiota.</title>
        <authorList>
            <person name="Zou Y."/>
            <person name="Xue W."/>
            <person name="Luo G."/>
        </authorList>
    </citation>
    <scope>NUCLEOTIDE SEQUENCE [LARGE SCALE GENOMIC DNA]</scope>
    <source>
        <strain evidence="2 3">AF48-16</strain>
    </source>
</reference>
<proteinExistence type="predicted"/>
<comment type="caution">
    <text evidence="2">The sequence shown here is derived from an EMBL/GenBank/DDBJ whole genome shotgun (WGS) entry which is preliminary data.</text>
</comment>
<dbReference type="EMBL" id="QRMZ01000003">
    <property type="protein sequence ID" value="RHK07759.1"/>
    <property type="molecule type" value="Genomic_DNA"/>
</dbReference>
<keyword evidence="1" id="KW-1133">Transmembrane helix</keyword>
<feature type="transmembrane region" description="Helical" evidence="1">
    <location>
        <begin position="12"/>
        <end position="34"/>
    </location>
</feature>
<dbReference type="AlphaFoldDB" id="A0A415EWR5"/>
<gene>
    <name evidence="2" type="ORF">DW084_02810</name>
</gene>
<accession>A0A415EWR5</accession>
<evidence type="ECO:0000313" key="3">
    <source>
        <dbReference type="Proteomes" id="UP000286288"/>
    </source>
</evidence>
<evidence type="ECO:0000256" key="1">
    <source>
        <dbReference type="SAM" id="Phobius"/>
    </source>
</evidence>
<keyword evidence="1" id="KW-0812">Transmembrane</keyword>
<organism evidence="2 3">
    <name type="scientific">Enterococcus casseliflavus</name>
    <name type="common">Enterococcus flavescens</name>
    <dbReference type="NCBI Taxonomy" id="37734"/>
    <lineage>
        <taxon>Bacteria</taxon>
        <taxon>Bacillati</taxon>
        <taxon>Bacillota</taxon>
        <taxon>Bacilli</taxon>
        <taxon>Lactobacillales</taxon>
        <taxon>Enterococcaceae</taxon>
        <taxon>Enterococcus</taxon>
    </lineage>
</organism>